<dbReference type="OrthoDB" id="655030at2759"/>
<gene>
    <name evidence="1" type="ORF">A1O5_06027</name>
</gene>
<dbReference type="AlphaFoldDB" id="W9XKY7"/>
<evidence type="ECO:0000313" key="1">
    <source>
        <dbReference type="EMBL" id="EXJ71034.1"/>
    </source>
</evidence>
<name>W9XKY7_9EURO</name>
<keyword evidence="2" id="KW-1185">Reference proteome</keyword>
<comment type="caution">
    <text evidence="1">The sequence shown here is derived from an EMBL/GenBank/DDBJ whole genome shotgun (WGS) entry which is preliminary data.</text>
</comment>
<sequence>KTADVLQARRNHEAKPRPTIERLQARSRKMARWYIPKSAVSYRIRNFLLKLLPYSWIVAFHANTLRSEIELS</sequence>
<feature type="non-terminal residue" evidence="1">
    <location>
        <position position="1"/>
    </location>
</feature>
<proteinExistence type="predicted"/>
<dbReference type="RefSeq" id="XP_007744813.1">
    <property type="nucleotide sequence ID" value="XM_007746623.1"/>
</dbReference>
<dbReference type="Proteomes" id="UP000019471">
    <property type="component" value="Unassembled WGS sequence"/>
</dbReference>
<dbReference type="EMBL" id="AMGX01000008">
    <property type="protein sequence ID" value="EXJ71034.1"/>
    <property type="molecule type" value="Genomic_DNA"/>
</dbReference>
<accession>W9XKY7</accession>
<dbReference type="GeneID" id="19190740"/>
<organism evidence="1 2">
    <name type="scientific">Cladophialophora psammophila CBS 110553</name>
    <dbReference type="NCBI Taxonomy" id="1182543"/>
    <lineage>
        <taxon>Eukaryota</taxon>
        <taxon>Fungi</taxon>
        <taxon>Dikarya</taxon>
        <taxon>Ascomycota</taxon>
        <taxon>Pezizomycotina</taxon>
        <taxon>Eurotiomycetes</taxon>
        <taxon>Chaetothyriomycetidae</taxon>
        <taxon>Chaetothyriales</taxon>
        <taxon>Herpotrichiellaceae</taxon>
        <taxon>Cladophialophora</taxon>
    </lineage>
</organism>
<dbReference type="STRING" id="1182543.W9XKY7"/>
<reference evidence="1 2" key="1">
    <citation type="submission" date="2013-03" db="EMBL/GenBank/DDBJ databases">
        <title>The Genome Sequence of Cladophialophora psammophila CBS 110553.</title>
        <authorList>
            <consortium name="The Broad Institute Genomics Platform"/>
            <person name="Cuomo C."/>
            <person name="de Hoog S."/>
            <person name="Gorbushina A."/>
            <person name="Walker B."/>
            <person name="Young S.K."/>
            <person name="Zeng Q."/>
            <person name="Gargeya S."/>
            <person name="Fitzgerald M."/>
            <person name="Haas B."/>
            <person name="Abouelleil A."/>
            <person name="Allen A.W."/>
            <person name="Alvarado L."/>
            <person name="Arachchi H.M."/>
            <person name="Berlin A.M."/>
            <person name="Chapman S.B."/>
            <person name="Gainer-Dewar J."/>
            <person name="Goldberg J."/>
            <person name="Griggs A."/>
            <person name="Gujja S."/>
            <person name="Hansen M."/>
            <person name="Howarth C."/>
            <person name="Imamovic A."/>
            <person name="Ireland A."/>
            <person name="Larimer J."/>
            <person name="McCowan C."/>
            <person name="Murphy C."/>
            <person name="Pearson M."/>
            <person name="Poon T.W."/>
            <person name="Priest M."/>
            <person name="Roberts A."/>
            <person name="Saif S."/>
            <person name="Shea T."/>
            <person name="Sisk P."/>
            <person name="Sykes S."/>
            <person name="Wortman J."/>
            <person name="Nusbaum C."/>
            <person name="Birren B."/>
        </authorList>
    </citation>
    <scope>NUCLEOTIDE SEQUENCE [LARGE SCALE GENOMIC DNA]</scope>
    <source>
        <strain evidence="1 2">CBS 110553</strain>
    </source>
</reference>
<protein>
    <submittedName>
        <fullName evidence="1">Uncharacterized protein</fullName>
    </submittedName>
</protein>
<dbReference type="HOGENOM" id="CLU_2729061_0_0_1"/>
<evidence type="ECO:0000313" key="2">
    <source>
        <dbReference type="Proteomes" id="UP000019471"/>
    </source>
</evidence>